<feature type="transmembrane region" description="Helical" evidence="4">
    <location>
        <begin position="135"/>
        <end position="158"/>
    </location>
</feature>
<feature type="transmembrane region" description="Helical" evidence="4">
    <location>
        <begin position="170"/>
        <end position="193"/>
    </location>
</feature>
<dbReference type="Proteomes" id="UP000297567">
    <property type="component" value="Unassembled WGS sequence"/>
</dbReference>
<evidence type="ECO:0000313" key="6">
    <source>
        <dbReference type="EMBL" id="TGL65103.1"/>
    </source>
</evidence>
<dbReference type="InterPro" id="IPR018060">
    <property type="entry name" value="HTH_AraC"/>
</dbReference>
<feature type="transmembrane region" description="Helical" evidence="4">
    <location>
        <begin position="6"/>
        <end position="23"/>
    </location>
</feature>
<feature type="transmembrane region" description="Helical" evidence="4">
    <location>
        <begin position="63"/>
        <end position="82"/>
    </location>
</feature>
<keyword evidence="1" id="KW-0805">Transcription regulation</keyword>
<keyword evidence="4" id="KW-0812">Transmembrane</keyword>
<dbReference type="PANTHER" id="PTHR43280:SF29">
    <property type="entry name" value="ARAC-FAMILY TRANSCRIPTIONAL REGULATOR"/>
    <property type="match status" value="1"/>
</dbReference>
<name>A0A4Z0ZXX7_9LEPT</name>
<feature type="transmembrane region" description="Helical" evidence="4">
    <location>
        <begin position="94"/>
        <end position="115"/>
    </location>
</feature>
<dbReference type="Gene3D" id="1.10.10.60">
    <property type="entry name" value="Homeodomain-like"/>
    <property type="match status" value="2"/>
</dbReference>
<organism evidence="6 7">
    <name type="scientific">Leptospira jelokensis</name>
    <dbReference type="NCBI Taxonomy" id="2484931"/>
    <lineage>
        <taxon>Bacteria</taxon>
        <taxon>Pseudomonadati</taxon>
        <taxon>Spirochaetota</taxon>
        <taxon>Spirochaetia</taxon>
        <taxon>Leptospirales</taxon>
        <taxon>Leptospiraceae</taxon>
        <taxon>Leptospira</taxon>
    </lineage>
</organism>
<sequence length="363" mass="41604">MILANILLFGGLLAVLYAAGELVSKRSSESRLIVYLLLSIALMLVHAALLLLDDVSYRIPQILGWYLPGMLFIGPVLLRYVQMRMHLTNDTWKWKIHLTPSFVSIIGLLLVFNIGTHEKIALISNLKKGVLPNPYDWFTAITSLHPIGYAIYGILFLIRTSQERRFQSEVLIRILFFLMFTLGVISLLLFIGFILHNAILVSFGAVLCILFLLALYLFVRRFPGFFEDLQIVINKGKYKNTQLKGKDFDSIKQQLETLMKGEHLYRDDGLTLAALANKLQLSKHQLSEYFNVQLNENFSRYINHHRIEAACDLLLQYPEKTVLSIAYEVGFNSKSVFNTTFLREKGLSPSAFRTQNRIFSHDH</sequence>
<evidence type="ECO:0000256" key="3">
    <source>
        <dbReference type="ARBA" id="ARBA00023163"/>
    </source>
</evidence>
<keyword evidence="2" id="KW-0238">DNA-binding</keyword>
<evidence type="ECO:0000256" key="2">
    <source>
        <dbReference type="ARBA" id="ARBA00023125"/>
    </source>
</evidence>
<dbReference type="GO" id="GO:0003700">
    <property type="term" value="F:DNA-binding transcription factor activity"/>
    <property type="evidence" value="ECO:0007669"/>
    <property type="project" value="InterPro"/>
</dbReference>
<dbReference type="RefSeq" id="WP_135642756.1">
    <property type="nucleotide sequence ID" value="NZ_RQGH01000026.1"/>
</dbReference>
<evidence type="ECO:0000259" key="5">
    <source>
        <dbReference type="PROSITE" id="PS01124"/>
    </source>
</evidence>
<dbReference type="InterPro" id="IPR009057">
    <property type="entry name" value="Homeodomain-like_sf"/>
</dbReference>
<dbReference type="GO" id="GO:0043565">
    <property type="term" value="F:sequence-specific DNA binding"/>
    <property type="evidence" value="ECO:0007669"/>
    <property type="project" value="InterPro"/>
</dbReference>
<proteinExistence type="predicted"/>
<comment type="caution">
    <text evidence="6">The sequence shown here is derived from an EMBL/GenBank/DDBJ whole genome shotgun (WGS) entry which is preliminary data.</text>
</comment>
<dbReference type="SUPFAM" id="SSF46689">
    <property type="entry name" value="Homeodomain-like"/>
    <property type="match status" value="1"/>
</dbReference>
<feature type="domain" description="HTH araC/xylS-type" evidence="5">
    <location>
        <begin position="249"/>
        <end position="355"/>
    </location>
</feature>
<feature type="transmembrane region" description="Helical" evidence="4">
    <location>
        <begin position="32"/>
        <end position="51"/>
    </location>
</feature>
<evidence type="ECO:0000256" key="4">
    <source>
        <dbReference type="SAM" id="Phobius"/>
    </source>
</evidence>
<keyword evidence="3" id="KW-0804">Transcription</keyword>
<keyword evidence="7" id="KW-1185">Reference proteome</keyword>
<accession>A0A4Z0ZXX7</accession>
<evidence type="ECO:0000256" key="1">
    <source>
        <dbReference type="ARBA" id="ARBA00023015"/>
    </source>
</evidence>
<dbReference type="Pfam" id="PF12833">
    <property type="entry name" value="HTH_18"/>
    <property type="match status" value="1"/>
</dbReference>
<protein>
    <submittedName>
        <fullName evidence="6">AraC family transcriptional regulator</fullName>
    </submittedName>
</protein>
<dbReference type="PROSITE" id="PS00041">
    <property type="entry name" value="HTH_ARAC_FAMILY_1"/>
    <property type="match status" value="1"/>
</dbReference>
<feature type="transmembrane region" description="Helical" evidence="4">
    <location>
        <begin position="199"/>
        <end position="219"/>
    </location>
</feature>
<dbReference type="SMART" id="SM00342">
    <property type="entry name" value="HTH_ARAC"/>
    <property type="match status" value="1"/>
</dbReference>
<dbReference type="InterPro" id="IPR018062">
    <property type="entry name" value="HTH_AraC-typ_CS"/>
</dbReference>
<keyword evidence="4" id="KW-1133">Transmembrane helix</keyword>
<dbReference type="EMBL" id="RQGH01000026">
    <property type="protein sequence ID" value="TGL65103.1"/>
    <property type="molecule type" value="Genomic_DNA"/>
</dbReference>
<reference evidence="6" key="1">
    <citation type="journal article" date="2019" name="PLoS Negl. Trop. Dis.">
        <title>Revisiting the worldwide diversity of Leptospira species in the environment.</title>
        <authorList>
            <person name="Vincent A.T."/>
            <person name="Schiettekatte O."/>
            <person name="Bourhy P."/>
            <person name="Veyrier F.J."/>
            <person name="Picardeau M."/>
        </authorList>
    </citation>
    <scope>NUCLEOTIDE SEQUENCE [LARGE SCALE GENOMIC DNA]</scope>
    <source>
        <strain evidence="6">201702451</strain>
    </source>
</reference>
<dbReference type="PROSITE" id="PS01124">
    <property type="entry name" value="HTH_ARAC_FAMILY_2"/>
    <property type="match status" value="1"/>
</dbReference>
<dbReference type="PANTHER" id="PTHR43280">
    <property type="entry name" value="ARAC-FAMILY TRANSCRIPTIONAL REGULATOR"/>
    <property type="match status" value="1"/>
</dbReference>
<evidence type="ECO:0000313" key="7">
    <source>
        <dbReference type="Proteomes" id="UP000297567"/>
    </source>
</evidence>
<keyword evidence="4" id="KW-0472">Membrane</keyword>
<dbReference type="AlphaFoldDB" id="A0A4Z0ZXX7"/>
<gene>
    <name evidence="6" type="ORF">EHQ62_10975</name>
</gene>